<evidence type="ECO:0000313" key="1">
    <source>
        <dbReference type="EMBL" id="OJA20570.1"/>
    </source>
</evidence>
<dbReference type="AlphaFoldDB" id="A0A1J8RFL9"/>
<sequence length="322" mass="35984">MEALALHPVGHTDRSKSLVSVVSVLSTRFEHRGNGQDLDEAITLGREALTSHPVGHLHRCASLSNLACALRSRSRYRSNDLDLDEAILLYREALELRPVGHPDRPRSLHNLAIMLSARVEHRRNVQDLDEALANTLSALSLLTIHDPRQFYIRRSLAGIYMLCYESRLLSTGEDIDSLNVAMGHYRACADFVSGGLLSSRLRVSLPWVHYANRYTHNTLLDAYTTSMQLLDAYMSATAAVLSRHHTMKSFPATLAVDAASCVLQCGDVCRAVELLEQGRTLIWTQMARFRMPLDDLQECGDHAEAVVKKFRELSSLLNKPPT</sequence>
<organism evidence="1 2">
    <name type="scientific">Rhizopogon vesiculosus</name>
    <dbReference type="NCBI Taxonomy" id="180088"/>
    <lineage>
        <taxon>Eukaryota</taxon>
        <taxon>Fungi</taxon>
        <taxon>Dikarya</taxon>
        <taxon>Basidiomycota</taxon>
        <taxon>Agaricomycotina</taxon>
        <taxon>Agaricomycetes</taxon>
        <taxon>Agaricomycetidae</taxon>
        <taxon>Boletales</taxon>
        <taxon>Suillineae</taxon>
        <taxon>Rhizopogonaceae</taxon>
        <taxon>Rhizopogon</taxon>
    </lineage>
</organism>
<protein>
    <recommendedName>
        <fullName evidence="3">Anaphase-promoting complex subunit 5 domain-containing protein</fullName>
    </recommendedName>
</protein>
<dbReference type="Proteomes" id="UP000183567">
    <property type="component" value="Unassembled WGS sequence"/>
</dbReference>
<dbReference type="STRING" id="180088.A0A1J8RFL9"/>
<proteinExistence type="predicted"/>
<dbReference type="Gene3D" id="1.25.40.10">
    <property type="entry name" value="Tetratricopeptide repeat domain"/>
    <property type="match status" value="1"/>
</dbReference>
<dbReference type="Pfam" id="PF13374">
    <property type="entry name" value="TPR_10"/>
    <property type="match status" value="1"/>
</dbReference>
<dbReference type="OrthoDB" id="2677767at2759"/>
<keyword evidence="2" id="KW-1185">Reference proteome</keyword>
<evidence type="ECO:0008006" key="3">
    <source>
        <dbReference type="Google" id="ProtNLM"/>
    </source>
</evidence>
<dbReference type="InterPro" id="IPR011990">
    <property type="entry name" value="TPR-like_helical_dom_sf"/>
</dbReference>
<comment type="caution">
    <text evidence="1">The sequence shown here is derived from an EMBL/GenBank/DDBJ whole genome shotgun (WGS) entry which is preliminary data.</text>
</comment>
<name>A0A1J8RFL9_9AGAM</name>
<evidence type="ECO:0000313" key="2">
    <source>
        <dbReference type="Proteomes" id="UP000183567"/>
    </source>
</evidence>
<dbReference type="SUPFAM" id="SSF48452">
    <property type="entry name" value="TPR-like"/>
    <property type="match status" value="1"/>
</dbReference>
<accession>A0A1J8RFL9</accession>
<reference evidence="1 2" key="1">
    <citation type="submission" date="2016-03" db="EMBL/GenBank/DDBJ databases">
        <title>Comparative genomics of the ectomycorrhizal sister species Rhizopogon vinicolor and Rhizopogon vesiculosus (Basidiomycota: Boletales) reveals a divergence of the mating type B locus.</title>
        <authorList>
            <person name="Mujic A.B."/>
            <person name="Kuo A."/>
            <person name="Tritt A."/>
            <person name="Lipzen A."/>
            <person name="Chen C."/>
            <person name="Johnson J."/>
            <person name="Sharma A."/>
            <person name="Barry K."/>
            <person name="Grigoriev I.V."/>
            <person name="Spatafora J.W."/>
        </authorList>
    </citation>
    <scope>NUCLEOTIDE SEQUENCE [LARGE SCALE GENOMIC DNA]</scope>
    <source>
        <strain evidence="1 2">AM-OR11-056</strain>
    </source>
</reference>
<dbReference type="EMBL" id="LVVM01000512">
    <property type="protein sequence ID" value="OJA20570.1"/>
    <property type="molecule type" value="Genomic_DNA"/>
</dbReference>
<gene>
    <name evidence="1" type="ORF">AZE42_09770</name>
</gene>